<evidence type="ECO:0000313" key="2">
    <source>
        <dbReference type="EMBL" id="MEV5508161.1"/>
    </source>
</evidence>
<reference evidence="2 3" key="1">
    <citation type="submission" date="2024-06" db="EMBL/GenBank/DDBJ databases">
        <title>The Natural Products Discovery Center: Release of the First 8490 Sequenced Strains for Exploring Actinobacteria Biosynthetic Diversity.</title>
        <authorList>
            <person name="Kalkreuter E."/>
            <person name="Kautsar S.A."/>
            <person name="Yang D."/>
            <person name="Bader C.D."/>
            <person name="Teijaro C.N."/>
            <person name="Fluegel L."/>
            <person name="Davis C.M."/>
            <person name="Simpson J.R."/>
            <person name="Lauterbach L."/>
            <person name="Steele A.D."/>
            <person name="Gui C."/>
            <person name="Meng S."/>
            <person name="Li G."/>
            <person name="Viehrig K."/>
            <person name="Ye F."/>
            <person name="Su P."/>
            <person name="Kiefer A.F."/>
            <person name="Nichols A."/>
            <person name="Cepeda A.J."/>
            <person name="Yan W."/>
            <person name="Fan B."/>
            <person name="Jiang Y."/>
            <person name="Adhikari A."/>
            <person name="Zheng C.-J."/>
            <person name="Schuster L."/>
            <person name="Cowan T.M."/>
            <person name="Smanski M.J."/>
            <person name="Chevrette M.G."/>
            <person name="De Carvalho L.P.S."/>
            <person name="Shen B."/>
        </authorList>
    </citation>
    <scope>NUCLEOTIDE SEQUENCE [LARGE SCALE GENOMIC DNA]</scope>
    <source>
        <strain evidence="2 3">NPDC052347</strain>
    </source>
</reference>
<keyword evidence="1" id="KW-0732">Signal</keyword>
<gene>
    <name evidence="2" type="ORF">AB0L16_17020</name>
</gene>
<evidence type="ECO:0000313" key="3">
    <source>
        <dbReference type="Proteomes" id="UP001552594"/>
    </source>
</evidence>
<dbReference type="Proteomes" id="UP001552594">
    <property type="component" value="Unassembled WGS sequence"/>
</dbReference>
<evidence type="ECO:0000256" key="1">
    <source>
        <dbReference type="SAM" id="SignalP"/>
    </source>
</evidence>
<dbReference type="EMBL" id="JBFAUK010000012">
    <property type="protein sequence ID" value="MEV5508161.1"/>
    <property type="molecule type" value="Genomic_DNA"/>
</dbReference>
<dbReference type="RefSeq" id="WP_109280588.1">
    <property type="nucleotide sequence ID" value="NZ_JBFAUK010000012.1"/>
</dbReference>
<name>A0ABV3JZ43_STRON</name>
<accession>A0ABV3JZ43</accession>
<feature type="chain" id="PRO_5046043464" description="Secreted protein" evidence="1">
    <location>
        <begin position="25"/>
        <end position="112"/>
    </location>
</feature>
<evidence type="ECO:0008006" key="4">
    <source>
        <dbReference type="Google" id="ProtNLM"/>
    </source>
</evidence>
<comment type="caution">
    <text evidence="2">The sequence shown here is derived from an EMBL/GenBank/DDBJ whole genome shotgun (WGS) entry which is preliminary data.</text>
</comment>
<keyword evidence="3" id="KW-1185">Reference proteome</keyword>
<organism evidence="2 3">
    <name type="scientific">Streptomyces orinoci</name>
    <name type="common">Streptoverticillium orinoci</name>
    <dbReference type="NCBI Taxonomy" id="67339"/>
    <lineage>
        <taxon>Bacteria</taxon>
        <taxon>Bacillati</taxon>
        <taxon>Actinomycetota</taxon>
        <taxon>Actinomycetes</taxon>
        <taxon>Kitasatosporales</taxon>
        <taxon>Streptomycetaceae</taxon>
        <taxon>Streptomyces</taxon>
    </lineage>
</organism>
<protein>
    <recommendedName>
        <fullName evidence="4">Secreted protein</fullName>
    </recommendedName>
</protein>
<feature type="signal peptide" evidence="1">
    <location>
        <begin position="1"/>
        <end position="24"/>
    </location>
</feature>
<proteinExistence type="predicted"/>
<sequence>MRIRYRAAATALFLALAGGGAVSAASPAAAASASGTPRTSSFSCDAWRYLRGANGHGASITCHGSPFREYVICHRPDGHLYFRLGNRALSGGTSTAWCDRSGEVIEAGAFPF</sequence>